<evidence type="ECO:0000313" key="4">
    <source>
        <dbReference type="EMBL" id="MDR7071354.1"/>
    </source>
</evidence>
<gene>
    <name evidence="4" type="ORF">J2X07_000329</name>
</gene>
<sequence length="166" mass="18634">MELVYQNREKDIEVYEDEFGKITLKENQNQAVVMVAVEGDHLVLISQYRPAVDEVIIQLPGGGMNVGEDPNAGAKRELLEETGIVCGETVFLGSIQPSACLANTITHVYFTRDILEYQQQMLEKKEASIQAFHIPIERAFHNIEKGIWKDSELAHGLLLARLKGLI</sequence>
<accession>A0ABU1TVW4</accession>
<dbReference type="PANTHER" id="PTHR11839:SF18">
    <property type="entry name" value="NUDIX HYDROLASE DOMAIN-CONTAINING PROTEIN"/>
    <property type="match status" value="1"/>
</dbReference>
<dbReference type="SUPFAM" id="SSF55811">
    <property type="entry name" value="Nudix"/>
    <property type="match status" value="1"/>
</dbReference>
<dbReference type="Pfam" id="PF00293">
    <property type="entry name" value="NUDIX"/>
    <property type="match status" value="1"/>
</dbReference>
<evidence type="ECO:0000256" key="1">
    <source>
        <dbReference type="ARBA" id="ARBA00001946"/>
    </source>
</evidence>
<dbReference type="InterPro" id="IPR020084">
    <property type="entry name" value="NUDIX_hydrolase_CS"/>
</dbReference>
<dbReference type="Proteomes" id="UP001258181">
    <property type="component" value="Unassembled WGS sequence"/>
</dbReference>
<dbReference type="PROSITE" id="PS51462">
    <property type="entry name" value="NUDIX"/>
    <property type="match status" value="1"/>
</dbReference>
<name>A0ABU1TVW4_9BACL</name>
<dbReference type="EC" id="3.6.1.13" evidence="4"/>
<dbReference type="Gene3D" id="3.90.79.10">
    <property type="entry name" value="Nucleoside Triphosphate Pyrophosphohydrolase"/>
    <property type="match status" value="1"/>
</dbReference>
<keyword evidence="2 4" id="KW-0378">Hydrolase</keyword>
<dbReference type="PROSITE" id="PS00893">
    <property type="entry name" value="NUDIX_BOX"/>
    <property type="match status" value="1"/>
</dbReference>
<dbReference type="InterPro" id="IPR000086">
    <property type="entry name" value="NUDIX_hydrolase_dom"/>
</dbReference>
<dbReference type="InterPro" id="IPR015797">
    <property type="entry name" value="NUDIX_hydrolase-like_dom_sf"/>
</dbReference>
<organism evidence="4 5">
    <name type="scientific">Fictibacillus barbaricus</name>
    <dbReference type="NCBI Taxonomy" id="182136"/>
    <lineage>
        <taxon>Bacteria</taxon>
        <taxon>Bacillati</taxon>
        <taxon>Bacillota</taxon>
        <taxon>Bacilli</taxon>
        <taxon>Bacillales</taxon>
        <taxon>Fictibacillaceae</taxon>
        <taxon>Fictibacillus</taxon>
    </lineage>
</organism>
<comment type="cofactor">
    <cofactor evidence="1">
        <name>Mg(2+)</name>
        <dbReference type="ChEBI" id="CHEBI:18420"/>
    </cofactor>
</comment>
<dbReference type="RefSeq" id="WP_310255893.1">
    <property type="nucleotide sequence ID" value="NZ_JAVDWA010000001.1"/>
</dbReference>
<evidence type="ECO:0000256" key="2">
    <source>
        <dbReference type="ARBA" id="ARBA00022801"/>
    </source>
</evidence>
<dbReference type="CDD" id="cd03424">
    <property type="entry name" value="NUDIX_ADPRase_Nudt5_UGPPase_Nudt14"/>
    <property type="match status" value="1"/>
</dbReference>
<reference evidence="4 5" key="1">
    <citation type="submission" date="2023-07" db="EMBL/GenBank/DDBJ databases">
        <title>Sorghum-associated microbial communities from plants grown in Nebraska, USA.</title>
        <authorList>
            <person name="Schachtman D."/>
        </authorList>
    </citation>
    <scope>NUCLEOTIDE SEQUENCE [LARGE SCALE GENOMIC DNA]</scope>
    <source>
        <strain evidence="4 5">BE211</strain>
    </source>
</reference>
<dbReference type="PANTHER" id="PTHR11839">
    <property type="entry name" value="UDP/ADP-SUGAR PYROPHOSPHATASE"/>
    <property type="match status" value="1"/>
</dbReference>
<proteinExistence type="predicted"/>
<protein>
    <submittedName>
        <fullName evidence="4">ADP-ribose pyrophosphatase</fullName>
        <ecNumber evidence="4">3.6.1.13</ecNumber>
    </submittedName>
</protein>
<dbReference type="EMBL" id="JAVDWA010000001">
    <property type="protein sequence ID" value="MDR7071354.1"/>
    <property type="molecule type" value="Genomic_DNA"/>
</dbReference>
<dbReference type="GO" id="GO:0047631">
    <property type="term" value="F:ADP-ribose diphosphatase activity"/>
    <property type="evidence" value="ECO:0007669"/>
    <property type="project" value="UniProtKB-EC"/>
</dbReference>
<evidence type="ECO:0000259" key="3">
    <source>
        <dbReference type="PROSITE" id="PS51462"/>
    </source>
</evidence>
<keyword evidence="5" id="KW-1185">Reference proteome</keyword>
<evidence type="ECO:0000313" key="5">
    <source>
        <dbReference type="Proteomes" id="UP001258181"/>
    </source>
</evidence>
<comment type="caution">
    <text evidence="4">The sequence shown here is derived from an EMBL/GenBank/DDBJ whole genome shotgun (WGS) entry which is preliminary data.</text>
</comment>
<feature type="domain" description="Nudix hydrolase" evidence="3">
    <location>
        <begin position="27"/>
        <end position="156"/>
    </location>
</feature>